<accession>A0A979FM06</accession>
<evidence type="ECO:0000256" key="2">
    <source>
        <dbReference type="SAM" id="MobiDB-lite"/>
    </source>
</evidence>
<dbReference type="RefSeq" id="XP_047737235.1">
    <property type="nucleotide sequence ID" value="XM_047881279.1"/>
</dbReference>
<evidence type="ECO:0000256" key="1">
    <source>
        <dbReference type="SAM" id="Coils"/>
    </source>
</evidence>
<feature type="compositionally biased region" description="Polar residues" evidence="2">
    <location>
        <begin position="17"/>
        <end position="32"/>
    </location>
</feature>
<feature type="region of interest" description="Disordered" evidence="2">
    <location>
        <begin position="87"/>
        <end position="123"/>
    </location>
</feature>
<feature type="region of interest" description="Disordered" evidence="2">
    <location>
        <begin position="1"/>
        <end position="32"/>
    </location>
</feature>
<proteinExistence type="predicted"/>
<keyword evidence="3" id="KW-1185">Reference proteome</keyword>
<dbReference type="GeneID" id="125178157"/>
<keyword evidence="1" id="KW-0175">Coiled coil</keyword>
<dbReference type="Proteomes" id="UP000694843">
    <property type="component" value="Unplaced"/>
</dbReference>
<dbReference type="AlphaFoldDB" id="A0A979FM06"/>
<protein>
    <submittedName>
        <fullName evidence="4">Uncharacterized protein LOC125178157</fullName>
    </submittedName>
</protein>
<sequence length="235" mass="25910">MLANGNITNDDKFTTPRKFTNPHQSSALSGNLTPNECIDNNIFNGSSDSSINAGLISDMQLSGSTYSASTSTFDESVSSNICGELKEYTDQPETKGKDSGNADVQNVTEKDEDSAESVNSADSNSLLDEFLDRTSRLRIVGLQKKIQSQFTMLEHFKYVNQKQAEEKREQQLQLQLTEAKYRRTAVQLRQAKNAAAAAEQRRAAASEQTKLQLEKYRSLTAVEVNGDKLLVSVLG</sequence>
<feature type="compositionally biased region" description="Basic and acidic residues" evidence="2">
    <location>
        <begin position="87"/>
        <end position="100"/>
    </location>
</feature>
<dbReference type="KEGG" id="hazt:125178157"/>
<reference evidence="4" key="1">
    <citation type="submission" date="2025-08" db="UniProtKB">
        <authorList>
            <consortium name="RefSeq"/>
        </authorList>
    </citation>
    <scope>IDENTIFICATION</scope>
    <source>
        <tissue evidence="4">Whole organism</tissue>
    </source>
</reference>
<organism evidence="3 4">
    <name type="scientific">Hyalella azteca</name>
    <name type="common">Amphipod</name>
    <dbReference type="NCBI Taxonomy" id="294128"/>
    <lineage>
        <taxon>Eukaryota</taxon>
        <taxon>Metazoa</taxon>
        <taxon>Ecdysozoa</taxon>
        <taxon>Arthropoda</taxon>
        <taxon>Crustacea</taxon>
        <taxon>Multicrustacea</taxon>
        <taxon>Malacostraca</taxon>
        <taxon>Eumalacostraca</taxon>
        <taxon>Peracarida</taxon>
        <taxon>Amphipoda</taxon>
        <taxon>Senticaudata</taxon>
        <taxon>Talitrida</taxon>
        <taxon>Talitroidea</taxon>
        <taxon>Hyalellidae</taxon>
        <taxon>Hyalella</taxon>
    </lineage>
</organism>
<feature type="coiled-coil region" evidence="1">
    <location>
        <begin position="160"/>
        <end position="208"/>
    </location>
</feature>
<evidence type="ECO:0000313" key="3">
    <source>
        <dbReference type="Proteomes" id="UP000694843"/>
    </source>
</evidence>
<name>A0A979FM06_HYAAZ</name>
<gene>
    <name evidence="4" type="primary">LOC125178157</name>
</gene>
<evidence type="ECO:0000313" key="4">
    <source>
        <dbReference type="RefSeq" id="XP_047737235.1"/>
    </source>
</evidence>